<evidence type="ECO:0008006" key="6">
    <source>
        <dbReference type="Google" id="ProtNLM"/>
    </source>
</evidence>
<keyword evidence="4" id="KW-1185">Reference proteome</keyword>
<evidence type="ECO:0000313" key="3">
    <source>
        <dbReference type="EMBL" id="STZ14567.1"/>
    </source>
</evidence>
<feature type="signal peptide" evidence="1">
    <location>
        <begin position="1"/>
        <end position="22"/>
    </location>
</feature>
<organism evidence="2 4">
    <name type="scientific">Moraxella caviae</name>
    <dbReference type="NCBI Taxonomy" id="34060"/>
    <lineage>
        <taxon>Bacteria</taxon>
        <taxon>Pseudomonadati</taxon>
        <taxon>Pseudomonadota</taxon>
        <taxon>Gammaproteobacteria</taxon>
        <taxon>Moraxellales</taxon>
        <taxon>Moraxellaceae</taxon>
        <taxon>Moraxella</taxon>
    </lineage>
</organism>
<dbReference type="Proteomes" id="UP000190435">
    <property type="component" value="Unassembled WGS sequence"/>
</dbReference>
<proteinExistence type="predicted"/>
<keyword evidence="1" id="KW-0732">Signal</keyword>
<dbReference type="RefSeq" id="WP_078276425.1">
    <property type="nucleotide sequence ID" value="NZ_CAACXO010000043.1"/>
</dbReference>
<protein>
    <recommendedName>
        <fullName evidence="6">Lipoprotein</fullName>
    </recommendedName>
</protein>
<name>A0A1T0A3J0_9GAMM</name>
<dbReference type="PROSITE" id="PS51257">
    <property type="entry name" value="PROKAR_LIPOPROTEIN"/>
    <property type="match status" value="1"/>
</dbReference>
<reference evidence="3 5" key="2">
    <citation type="submission" date="2018-06" db="EMBL/GenBank/DDBJ databases">
        <authorList>
            <consortium name="Pathogen Informatics"/>
            <person name="Doyle S."/>
        </authorList>
    </citation>
    <scope>NUCLEOTIDE SEQUENCE [LARGE SCALE GENOMIC DNA]</scope>
    <source>
        <strain evidence="3 5">NCTC10293</strain>
    </source>
</reference>
<evidence type="ECO:0000313" key="2">
    <source>
        <dbReference type="EMBL" id="OOR90250.1"/>
    </source>
</evidence>
<gene>
    <name evidence="2" type="ORF">B0181_04895</name>
    <name evidence="3" type="ORF">NCTC10293_02162</name>
</gene>
<evidence type="ECO:0000313" key="5">
    <source>
        <dbReference type="Proteomes" id="UP000255279"/>
    </source>
</evidence>
<accession>A0A1T0A3J0</accession>
<sequence length="183" mass="19727">MPHKFFTRLSAISLIITACTLAACSEPQPVNEPKLASSQPLVKQSDGALSSVIADFIGCYTVSHDEPAQIKLSEKDGKLVMQMKEAANKGRVWDSPEPLEALSMAKGWQYFNVNALDLDSQDVSAVVARPDGMMALAKVRAEAANVNPLLDSEYVAYIVRGTNTIYKVACDDTPTDLLGAQGH</sequence>
<dbReference type="EMBL" id="UGQE01000004">
    <property type="protein sequence ID" value="STZ14567.1"/>
    <property type="molecule type" value="Genomic_DNA"/>
</dbReference>
<dbReference type="OrthoDB" id="6659986at2"/>
<dbReference type="EMBL" id="MUXU01000033">
    <property type="protein sequence ID" value="OOR90250.1"/>
    <property type="molecule type" value="Genomic_DNA"/>
</dbReference>
<evidence type="ECO:0000313" key="4">
    <source>
        <dbReference type="Proteomes" id="UP000190435"/>
    </source>
</evidence>
<reference evidence="2 4" key="1">
    <citation type="submission" date="2017-02" db="EMBL/GenBank/DDBJ databases">
        <title>Draft genome sequence of Moraxella caviae CCUG 355 type strain.</title>
        <authorList>
            <person name="Engstrom-Jakobsson H."/>
            <person name="Salva-Serra F."/>
            <person name="Thorell K."/>
            <person name="Gonzales-Siles L."/>
            <person name="Karlsson R."/>
            <person name="Boulund F."/>
            <person name="Engstrand L."/>
            <person name="Moore E."/>
        </authorList>
    </citation>
    <scope>NUCLEOTIDE SEQUENCE [LARGE SCALE GENOMIC DNA]</scope>
    <source>
        <strain evidence="2 4">CCUG 355</strain>
    </source>
</reference>
<dbReference type="Proteomes" id="UP000255279">
    <property type="component" value="Unassembled WGS sequence"/>
</dbReference>
<evidence type="ECO:0000256" key="1">
    <source>
        <dbReference type="SAM" id="SignalP"/>
    </source>
</evidence>
<dbReference type="AlphaFoldDB" id="A0A1T0A3J0"/>
<feature type="chain" id="PRO_5036026413" description="Lipoprotein" evidence="1">
    <location>
        <begin position="23"/>
        <end position="183"/>
    </location>
</feature>
<dbReference type="STRING" id="34060.B0181_04895"/>